<protein>
    <submittedName>
        <fullName evidence="1">Uncharacterized protein</fullName>
    </submittedName>
</protein>
<evidence type="ECO:0000313" key="1">
    <source>
        <dbReference type="EMBL" id="KAH9320691.1"/>
    </source>
</evidence>
<sequence>YQLQRMALIMENGICLTVERQTEPCEGGHFQKAFHVRWGFLDVFVVSKLTGTPPRDGGGGIGNLRQVDQ</sequence>
<organism evidence="1 2">
    <name type="scientific">Taxus chinensis</name>
    <name type="common">Chinese yew</name>
    <name type="synonym">Taxus wallichiana var. chinensis</name>
    <dbReference type="NCBI Taxonomy" id="29808"/>
    <lineage>
        <taxon>Eukaryota</taxon>
        <taxon>Viridiplantae</taxon>
        <taxon>Streptophyta</taxon>
        <taxon>Embryophyta</taxon>
        <taxon>Tracheophyta</taxon>
        <taxon>Spermatophyta</taxon>
        <taxon>Pinopsida</taxon>
        <taxon>Pinidae</taxon>
        <taxon>Conifers II</taxon>
        <taxon>Cupressales</taxon>
        <taxon>Taxaceae</taxon>
        <taxon>Taxus</taxon>
    </lineage>
</organism>
<comment type="caution">
    <text evidence="1">The sequence shown here is derived from an EMBL/GenBank/DDBJ whole genome shotgun (WGS) entry which is preliminary data.</text>
</comment>
<reference evidence="1 2" key="1">
    <citation type="journal article" date="2021" name="Nat. Plants">
        <title>The Taxus genome provides insights into paclitaxel biosynthesis.</title>
        <authorList>
            <person name="Xiong X."/>
            <person name="Gou J."/>
            <person name="Liao Q."/>
            <person name="Li Y."/>
            <person name="Zhou Q."/>
            <person name="Bi G."/>
            <person name="Li C."/>
            <person name="Du R."/>
            <person name="Wang X."/>
            <person name="Sun T."/>
            <person name="Guo L."/>
            <person name="Liang H."/>
            <person name="Lu P."/>
            <person name="Wu Y."/>
            <person name="Zhang Z."/>
            <person name="Ro D.K."/>
            <person name="Shang Y."/>
            <person name="Huang S."/>
            <person name="Yan J."/>
        </authorList>
    </citation>
    <scope>NUCLEOTIDE SEQUENCE [LARGE SCALE GENOMIC DNA]</scope>
    <source>
        <strain evidence="1">Ta-2019</strain>
    </source>
</reference>
<keyword evidence="2" id="KW-1185">Reference proteome</keyword>
<feature type="non-terminal residue" evidence="1">
    <location>
        <position position="1"/>
    </location>
</feature>
<evidence type="ECO:0000313" key="2">
    <source>
        <dbReference type="Proteomes" id="UP000824469"/>
    </source>
</evidence>
<name>A0AA38LEA9_TAXCH</name>
<proteinExistence type="predicted"/>
<dbReference type="AlphaFoldDB" id="A0AA38LEA9"/>
<feature type="non-terminal residue" evidence="1">
    <location>
        <position position="69"/>
    </location>
</feature>
<dbReference type="EMBL" id="JAHRHJ020000003">
    <property type="protein sequence ID" value="KAH9320691.1"/>
    <property type="molecule type" value="Genomic_DNA"/>
</dbReference>
<dbReference type="Proteomes" id="UP000824469">
    <property type="component" value="Unassembled WGS sequence"/>
</dbReference>
<gene>
    <name evidence="1" type="ORF">KI387_015330</name>
</gene>
<accession>A0AA38LEA9</accession>